<dbReference type="InterPro" id="IPR006059">
    <property type="entry name" value="SBP"/>
</dbReference>
<dbReference type="Gene3D" id="3.40.190.10">
    <property type="entry name" value="Periplasmic binding protein-like II"/>
    <property type="match status" value="1"/>
</dbReference>
<keyword evidence="3" id="KW-0732">Signal</keyword>
<gene>
    <name evidence="5" type="ORF">NAG76_22775</name>
</gene>
<organism evidence="5 6">
    <name type="scientific">Candidatus Pristimantibacillus lignocellulolyticus</name>
    <dbReference type="NCBI Taxonomy" id="2994561"/>
    <lineage>
        <taxon>Bacteria</taxon>
        <taxon>Bacillati</taxon>
        <taxon>Bacillota</taxon>
        <taxon>Bacilli</taxon>
        <taxon>Bacillales</taxon>
        <taxon>Paenibacillaceae</taxon>
        <taxon>Candidatus Pristimantibacillus</taxon>
    </lineage>
</organism>
<dbReference type="InterPro" id="IPR050490">
    <property type="entry name" value="Bact_solute-bd_prot1"/>
</dbReference>
<evidence type="ECO:0000256" key="1">
    <source>
        <dbReference type="ARBA" id="ARBA00008520"/>
    </source>
</evidence>
<protein>
    <submittedName>
        <fullName evidence="5">Extracellular solute-binding protein</fullName>
    </submittedName>
</protein>
<keyword evidence="2" id="KW-0813">Transport</keyword>
<dbReference type="PANTHER" id="PTHR43649">
    <property type="entry name" value="ARABINOSE-BINDING PROTEIN-RELATED"/>
    <property type="match status" value="1"/>
</dbReference>
<evidence type="ECO:0000256" key="3">
    <source>
        <dbReference type="ARBA" id="ARBA00022729"/>
    </source>
</evidence>
<dbReference type="EMBL" id="CP097899">
    <property type="protein sequence ID" value="URN94605.1"/>
    <property type="molecule type" value="Genomic_DNA"/>
</dbReference>
<name>A0A9J6ZEU5_9BACL</name>
<sequence length="457" mass="50922">MRKARLAIFLVFIIVIGVLSGCSNNNNPVKTTTNANQTKDTNHNATKEEVASEEPVTLKVLRAGITVTETEFEKTLVETTKAKFPHVTLEWVDAPEDVELEPLITSGEVPDLIFVATSNLATTISDLELAEDLNPYVEKYNVDLSKLKPVVLDTIKQYSPQGELHGFPFSVNLPVLFYNKDIFDKFSVNYPPDEQMSWNEAINLGKQVTRSDNGVNYIGIDLFGSNNISTGLDLTIVDPETGTANVTSPEWVKVFEQLQKSYEVPGFIGADGRYLYADDDDIFFNEQNIAMVAYNLAHLLGPLEELRQQGIELNWDFAPFPNFEENLGTGKGANIHSIILTKSSKHKDIAFQVLANLLSDESQLALSKAGRVPTVEGEQFEEVYGQDIAVLQGKKVENIFNAPPREVIRPHKYEGKVRKFLVEAEQRVATEGQDINTALRIAQEAIDKELETLSKTQ</sequence>
<evidence type="ECO:0000313" key="6">
    <source>
        <dbReference type="Proteomes" id="UP001056756"/>
    </source>
</evidence>
<evidence type="ECO:0000256" key="2">
    <source>
        <dbReference type="ARBA" id="ARBA00022448"/>
    </source>
</evidence>
<dbReference type="AlphaFoldDB" id="A0A9J6ZEU5"/>
<dbReference type="PROSITE" id="PS01037">
    <property type="entry name" value="SBP_BACTERIAL_1"/>
    <property type="match status" value="1"/>
</dbReference>
<proteinExistence type="inferred from homology"/>
<dbReference type="KEGG" id="plig:NAG76_22775"/>
<feature type="region of interest" description="Disordered" evidence="4">
    <location>
        <begin position="26"/>
        <end position="48"/>
    </location>
</feature>
<dbReference type="SUPFAM" id="SSF53850">
    <property type="entry name" value="Periplasmic binding protein-like II"/>
    <property type="match status" value="1"/>
</dbReference>
<dbReference type="PANTHER" id="PTHR43649:SF12">
    <property type="entry name" value="DIACETYLCHITOBIOSE BINDING PROTEIN DASA"/>
    <property type="match status" value="1"/>
</dbReference>
<dbReference type="Proteomes" id="UP001056756">
    <property type="component" value="Chromosome"/>
</dbReference>
<comment type="similarity">
    <text evidence="1">Belongs to the bacterial solute-binding protein 1 family.</text>
</comment>
<dbReference type="PROSITE" id="PS51257">
    <property type="entry name" value="PROKAR_LIPOPROTEIN"/>
    <property type="match status" value="1"/>
</dbReference>
<dbReference type="Pfam" id="PF01547">
    <property type="entry name" value="SBP_bac_1"/>
    <property type="match status" value="1"/>
</dbReference>
<feature type="compositionally biased region" description="Polar residues" evidence="4">
    <location>
        <begin position="26"/>
        <end position="39"/>
    </location>
</feature>
<evidence type="ECO:0000256" key="4">
    <source>
        <dbReference type="SAM" id="MobiDB-lite"/>
    </source>
</evidence>
<accession>A0A9J6ZEU5</accession>
<dbReference type="InterPro" id="IPR006061">
    <property type="entry name" value="SBP_1_CS"/>
</dbReference>
<evidence type="ECO:0000313" key="5">
    <source>
        <dbReference type="EMBL" id="URN94605.1"/>
    </source>
</evidence>
<reference evidence="5" key="1">
    <citation type="submission" date="2022-05" db="EMBL/GenBank/DDBJ databases">
        <title>Novel bacterial taxa in a minimal lignocellulolytic consortium and its capacity to transform plastics disclosed by genome-resolved metagenomics.</title>
        <authorList>
            <person name="Rodriguez C.A.D."/>
            <person name="Diaz-Garcia L."/>
            <person name="Herrera K."/>
            <person name="Tarazona N.A."/>
            <person name="Sproer C."/>
            <person name="Overmann J."/>
            <person name="Jimenez D.J."/>
        </authorList>
    </citation>
    <scope>NUCLEOTIDE SEQUENCE</scope>
    <source>
        <strain evidence="5">MAG5</strain>
    </source>
</reference>
<dbReference type="GO" id="GO:0055085">
    <property type="term" value="P:transmembrane transport"/>
    <property type="evidence" value="ECO:0007669"/>
    <property type="project" value="InterPro"/>
</dbReference>